<dbReference type="RefSeq" id="WP_284320212.1">
    <property type="nucleotide sequence ID" value="NZ_BSOB01000010.1"/>
</dbReference>
<protein>
    <submittedName>
        <fullName evidence="2">Uncharacterized protein</fullName>
    </submittedName>
</protein>
<feature type="signal peptide" evidence="1">
    <location>
        <begin position="1"/>
        <end position="28"/>
    </location>
</feature>
<proteinExistence type="predicted"/>
<evidence type="ECO:0000313" key="3">
    <source>
        <dbReference type="Proteomes" id="UP001156670"/>
    </source>
</evidence>
<evidence type="ECO:0000256" key="1">
    <source>
        <dbReference type="SAM" id="SignalP"/>
    </source>
</evidence>
<reference evidence="3" key="1">
    <citation type="journal article" date="2019" name="Int. J. Syst. Evol. Microbiol.">
        <title>The Global Catalogue of Microorganisms (GCM) 10K type strain sequencing project: providing services to taxonomists for standard genome sequencing and annotation.</title>
        <authorList>
            <consortium name="The Broad Institute Genomics Platform"/>
            <consortium name="The Broad Institute Genome Sequencing Center for Infectious Disease"/>
            <person name="Wu L."/>
            <person name="Ma J."/>
        </authorList>
    </citation>
    <scope>NUCLEOTIDE SEQUENCE [LARGE SCALE GENOMIC DNA]</scope>
    <source>
        <strain evidence="3">NBRC 111980</strain>
    </source>
</reference>
<dbReference type="EMBL" id="BSOB01000010">
    <property type="protein sequence ID" value="GLQ92485.1"/>
    <property type="molecule type" value="Genomic_DNA"/>
</dbReference>
<dbReference type="Proteomes" id="UP001156670">
    <property type="component" value="Unassembled WGS sequence"/>
</dbReference>
<keyword evidence="1" id="KW-0732">Signal</keyword>
<comment type="caution">
    <text evidence="2">The sequence shown here is derived from an EMBL/GenBank/DDBJ whole genome shotgun (WGS) entry which is preliminary data.</text>
</comment>
<name>A0ABQ5XLC6_9GAMM</name>
<gene>
    <name evidence="2" type="ORF">GCM10007901_14360</name>
</gene>
<feature type="chain" id="PRO_5045198853" evidence="1">
    <location>
        <begin position="29"/>
        <end position="87"/>
    </location>
</feature>
<sequence>MKWMKHRALRYGIALWIPLAVTSTAAYARDDAPPTANGAPIQKRMSDADWAALFDPHTPLVDRQCTLAEIEQSPHLGDALYHLKDSH</sequence>
<keyword evidence="3" id="KW-1185">Reference proteome</keyword>
<organism evidence="2 3">
    <name type="scientific">Dyella acidisoli</name>
    <dbReference type="NCBI Taxonomy" id="1867834"/>
    <lineage>
        <taxon>Bacteria</taxon>
        <taxon>Pseudomonadati</taxon>
        <taxon>Pseudomonadota</taxon>
        <taxon>Gammaproteobacteria</taxon>
        <taxon>Lysobacterales</taxon>
        <taxon>Rhodanobacteraceae</taxon>
        <taxon>Dyella</taxon>
    </lineage>
</organism>
<evidence type="ECO:0000313" key="2">
    <source>
        <dbReference type="EMBL" id="GLQ92485.1"/>
    </source>
</evidence>
<accession>A0ABQ5XLC6</accession>